<dbReference type="InterPro" id="IPR000086">
    <property type="entry name" value="NUDIX_hydrolase_dom"/>
</dbReference>
<gene>
    <name evidence="3" type="ORF">DB88DRAFT_540028</name>
</gene>
<dbReference type="InterPro" id="IPR015797">
    <property type="entry name" value="NUDIX_hydrolase-like_dom_sf"/>
</dbReference>
<dbReference type="PROSITE" id="PS51462">
    <property type="entry name" value="NUDIX"/>
    <property type="match status" value="1"/>
</dbReference>
<comment type="caution">
    <text evidence="3">The sequence shown here is derived from an EMBL/GenBank/DDBJ whole genome shotgun (WGS) entry which is preliminary data.</text>
</comment>
<protein>
    <recommendedName>
        <fullName evidence="2">Nudix hydrolase domain-containing protein</fullName>
    </recommendedName>
</protein>
<reference evidence="3" key="1">
    <citation type="submission" date="2023-02" db="EMBL/GenBank/DDBJ databases">
        <title>Identification and recombinant expression of a fungal hydrolase from Papiliotrema laurentii that hydrolyzes apple cutin and clears colloidal polyester polyurethane.</title>
        <authorList>
            <consortium name="DOE Joint Genome Institute"/>
            <person name="Roman V.A."/>
            <person name="Bojanowski C."/>
            <person name="Crable B.R."/>
            <person name="Wagner D.N."/>
            <person name="Hung C.S."/>
            <person name="Nadeau L.J."/>
            <person name="Schratz L."/>
            <person name="Haridas S."/>
            <person name="Pangilinan J."/>
            <person name="Lipzen A."/>
            <person name="Na H."/>
            <person name="Yan M."/>
            <person name="Ng V."/>
            <person name="Grigoriev I.V."/>
            <person name="Spatafora J.W."/>
            <person name="Barlow D."/>
            <person name="Biffinger J."/>
            <person name="Kelley-Loughnane N."/>
            <person name="Varaljay V.A."/>
            <person name="Crookes-Goodson W.J."/>
        </authorList>
    </citation>
    <scope>NUCLEOTIDE SEQUENCE</scope>
    <source>
        <strain evidence="3">5307AH</strain>
    </source>
</reference>
<dbReference type="AlphaFoldDB" id="A0AAD9FQ46"/>
<feature type="region of interest" description="Disordered" evidence="1">
    <location>
        <begin position="153"/>
        <end position="204"/>
    </location>
</feature>
<dbReference type="Pfam" id="PF00293">
    <property type="entry name" value="NUDIX"/>
    <property type="match status" value="1"/>
</dbReference>
<sequence>MAPKTKTTKGKPNPKIQFTHPTFSFHRSIAHHCLPLSKYCKLPSNQGKTIVARAAVVFQNAGSQSAGPPRVLLLHRKDGPGPGGSMWELPGDQVRLGTDQTVFETIARGVREQTGLVVTNIARHFGNVEWEHEGGKYKGIHFLCTAKVVQRDEEVGKEGQVEGRQEGGGQEGKDGQGHESQGQSGQEGGVEVKKDSQNQDGAAPSLIRLDKAHDQFMWATAGDLLQLNVMTPVKRDGKEGTQEGQGDQA</sequence>
<evidence type="ECO:0000256" key="1">
    <source>
        <dbReference type="SAM" id="MobiDB-lite"/>
    </source>
</evidence>
<dbReference type="Gene3D" id="3.90.79.10">
    <property type="entry name" value="Nucleoside Triphosphate Pyrophosphohydrolase"/>
    <property type="match status" value="1"/>
</dbReference>
<organism evidence="3 4">
    <name type="scientific">Papiliotrema laurentii</name>
    <name type="common">Cryptococcus laurentii</name>
    <dbReference type="NCBI Taxonomy" id="5418"/>
    <lineage>
        <taxon>Eukaryota</taxon>
        <taxon>Fungi</taxon>
        <taxon>Dikarya</taxon>
        <taxon>Basidiomycota</taxon>
        <taxon>Agaricomycotina</taxon>
        <taxon>Tremellomycetes</taxon>
        <taxon>Tremellales</taxon>
        <taxon>Rhynchogastremaceae</taxon>
        <taxon>Papiliotrema</taxon>
    </lineage>
</organism>
<dbReference type="CDD" id="cd02883">
    <property type="entry name" value="NUDIX_Hydrolase"/>
    <property type="match status" value="1"/>
</dbReference>
<evidence type="ECO:0000313" key="3">
    <source>
        <dbReference type="EMBL" id="KAK1923938.1"/>
    </source>
</evidence>
<accession>A0AAD9FQ46</accession>
<proteinExistence type="predicted"/>
<dbReference type="Proteomes" id="UP001182556">
    <property type="component" value="Unassembled WGS sequence"/>
</dbReference>
<evidence type="ECO:0000259" key="2">
    <source>
        <dbReference type="PROSITE" id="PS51462"/>
    </source>
</evidence>
<name>A0AAD9FQ46_PAPLA</name>
<dbReference type="SUPFAM" id="SSF55811">
    <property type="entry name" value="Nudix"/>
    <property type="match status" value="1"/>
</dbReference>
<evidence type="ECO:0000313" key="4">
    <source>
        <dbReference type="Proteomes" id="UP001182556"/>
    </source>
</evidence>
<dbReference type="EMBL" id="JAODAN010000005">
    <property type="protein sequence ID" value="KAK1923938.1"/>
    <property type="molecule type" value="Genomic_DNA"/>
</dbReference>
<feature type="compositionally biased region" description="Basic and acidic residues" evidence="1">
    <location>
        <begin position="153"/>
        <end position="177"/>
    </location>
</feature>
<feature type="domain" description="Nudix hydrolase" evidence="2">
    <location>
        <begin position="48"/>
        <end position="185"/>
    </location>
</feature>
<keyword evidence="4" id="KW-1185">Reference proteome</keyword>